<dbReference type="InterPro" id="IPR055009">
    <property type="entry name" value="MrpR_N_CB"/>
</dbReference>
<dbReference type="EMBL" id="JAQMLS010000005">
    <property type="protein sequence ID" value="MDB8741966.1"/>
    <property type="molecule type" value="Genomic_DNA"/>
</dbReference>
<evidence type="ECO:0000313" key="2">
    <source>
        <dbReference type="EMBL" id="MDB8741966.1"/>
    </source>
</evidence>
<dbReference type="RefSeq" id="WP_195551531.1">
    <property type="nucleotide sequence ID" value="NZ_JADMNX010000005.1"/>
</dbReference>
<comment type="caution">
    <text evidence="2">The sequence shown here is derived from an EMBL/GenBank/DDBJ whole genome shotgun (WGS) entry which is preliminary data.</text>
</comment>
<sequence length="335" mass="40071">MSNNQNHWTFDNGFEDYANQNFFNPKPKIKFLNKIVEDTGSEALLKNYAYSFSKMSSLEKEYKKDISRMNVNQIKFVLNSCINSYDGFRNMKGLLKLYLTFMDYPYMDEFISIRYNMMDVEQKFFEKFFASYEDLYEYLMSDSYIKETYIYEMLVVLLIYLGMPEEYIPIIEVANVDVKNKVIYVDGIAFNEYPESFFELCELSFQDKRVLQNNFVYDICSSKYLIKRKNVGRPKPGDDRVDDSFVMKSCKKLSYPNLSSHCNYIIQKDFSVLSLKRSALFYKFWQYEQNVQSMKFLKNSQLKALFKEEFNFKIGTPKIIYNAYLQWKKIFIGKK</sequence>
<evidence type="ECO:0000313" key="3">
    <source>
        <dbReference type="Proteomes" id="UP001211421"/>
    </source>
</evidence>
<organism evidence="2 3">
    <name type="scientific">Ruminococcus bicirculans</name>
    <name type="common">ex Wegman et al. 2014</name>
    <dbReference type="NCBI Taxonomy" id="1160721"/>
    <lineage>
        <taxon>Bacteria</taxon>
        <taxon>Bacillati</taxon>
        <taxon>Bacillota</taxon>
        <taxon>Clostridia</taxon>
        <taxon>Eubacteriales</taxon>
        <taxon>Oscillospiraceae</taxon>
        <taxon>Ruminococcus</taxon>
    </lineage>
</organism>
<name>A0AAW6DZE5_9FIRM</name>
<evidence type="ECO:0000259" key="1">
    <source>
        <dbReference type="Pfam" id="PF22822"/>
    </source>
</evidence>
<protein>
    <recommendedName>
        <fullName evidence="1">MrpR N-terminal core-binding domain-containing protein</fullName>
    </recommendedName>
</protein>
<dbReference type="Proteomes" id="UP001211421">
    <property type="component" value="Unassembled WGS sequence"/>
</dbReference>
<accession>A0AAW6DZE5</accession>
<proteinExistence type="predicted"/>
<gene>
    <name evidence="2" type="ORF">PNV70_07775</name>
</gene>
<reference evidence="2" key="1">
    <citation type="submission" date="2023-01" db="EMBL/GenBank/DDBJ databases">
        <title>Human gut microbiome strain richness.</title>
        <authorList>
            <person name="Chen-Liaw A."/>
        </authorList>
    </citation>
    <scope>NUCLEOTIDE SEQUENCE</scope>
    <source>
        <strain evidence="2">D59st1_B8_D59t2_181005</strain>
    </source>
</reference>
<dbReference type="AlphaFoldDB" id="A0AAW6DZE5"/>
<dbReference type="Pfam" id="PF22822">
    <property type="entry name" value="MrpR_N_CB"/>
    <property type="match status" value="1"/>
</dbReference>
<feature type="domain" description="MrpR N-terminal core-binding" evidence="1">
    <location>
        <begin position="22"/>
        <end position="101"/>
    </location>
</feature>